<evidence type="ECO:0000256" key="1">
    <source>
        <dbReference type="SAM" id="Phobius"/>
    </source>
</evidence>
<feature type="transmembrane region" description="Helical" evidence="1">
    <location>
        <begin position="209"/>
        <end position="230"/>
    </location>
</feature>
<keyword evidence="1" id="KW-0472">Membrane</keyword>
<sequence length="389" mass="43507">MRVWIMTIGLLILSLVAQPVWWFGLIREWWTADRRIQRERQNFGSAVYADKYEVRHFVLMSLAFGLIVSIVSFVVGMTVPITWWVCYTLLALIMIMIGLGSRLPITIFVGSVVLYDWFKHSHLSQQIMGSMQPLNFSGRTVSTANLVILLAIVLFMLGVWLKRVGGRFASPKIFAQKRGKLIAGYPFNELLVVPALVLVPGNLISTHFAFWPVLSIGGTSVTPLFLPLLFGLNLTIFKQNPKAAFQRLAKGFRILGILVLVGGILSFFAKSAVLIVLGLAYVCYVGCLIKTRWHDRRQSFWFSKVDHGVRVLGIKPETPAAKMDVQVGDIITNCNGQAVSSETNFYEALLLDPTYCHLKIQTPEGDLKVTETAIFDGAPHEIGIVMFKD</sequence>
<feature type="domain" description="PDZ" evidence="2">
    <location>
        <begin position="298"/>
        <end position="364"/>
    </location>
</feature>
<dbReference type="EMBL" id="BCMH01000004">
    <property type="protein sequence ID" value="GAX03213.1"/>
    <property type="molecule type" value="Genomic_DNA"/>
</dbReference>
<dbReference type="Proteomes" id="UP000198430">
    <property type="component" value="Unassembled WGS sequence"/>
</dbReference>
<keyword evidence="3" id="KW-0378">Hydrolase</keyword>
<dbReference type="SUPFAM" id="SSF50156">
    <property type="entry name" value="PDZ domain-like"/>
    <property type="match status" value="1"/>
</dbReference>
<evidence type="ECO:0000313" key="4">
    <source>
        <dbReference type="Proteomes" id="UP000198430"/>
    </source>
</evidence>
<protein>
    <submittedName>
        <fullName evidence="3">Serine protease</fullName>
    </submittedName>
</protein>
<accession>A0A1Z5IN88</accession>
<evidence type="ECO:0000259" key="2">
    <source>
        <dbReference type="SMART" id="SM00228"/>
    </source>
</evidence>
<keyword evidence="3" id="KW-0645">Protease</keyword>
<feature type="transmembrane region" description="Helical" evidence="1">
    <location>
        <begin position="89"/>
        <end position="115"/>
    </location>
</feature>
<name>A0A1Z5IN88_9LACO</name>
<dbReference type="GO" id="GO:0008233">
    <property type="term" value="F:peptidase activity"/>
    <property type="evidence" value="ECO:0007669"/>
    <property type="project" value="UniProtKB-KW"/>
</dbReference>
<organism evidence="3 4">
    <name type="scientific">Secundilactobacillus pentosiphilus</name>
    <dbReference type="NCBI Taxonomy" id="1714682"/>
    <lineage>
        <taxon>Bacteria</taxon>
        <taxon>Bacillati</taxon>
        <taxon>Bacillota</taxon>
        <taxon>Bacilli</taxon>
        <taxon>Lactobacillales</taxon>
        <taxon>Lactobacillaceae</taxon>
        <taxon>Secundilactobacillus</taxon>
    </lineage>
</organism>
<feature type="transmembrane region" description="Helical" evidence="1">
    <location>
        <begin position="275"/>
        <end position="293"/>
    </location>
</feature>
<dbReference type="InterPro" id="IPR036034">
    <property type="entry name" value="PDZ_sf"/>
</dbReference>
<comment type="caution">
    <text evidence="3">The sequence shown here is derived from an EMBL/GenBank/DDBJ whole genome shotgun (WGS) entry which is preliminary data.</text>
</comment>
<feature type="transmembrane region" description="Helical" evidence="1">
    <location>
        <begin position="182"/>
        <end position="203"/>
    </location>
</feature>
<reference evidence="3 4" key="1">
    <citation type="submission" date="2015-11" db="EMBL/GenBank/DDBJ databases">
        <title>Draft genome sequences of new species of the genus Lactobacillus isolated from orchardgrass silage.</title>
        <authorList>
            <person name="Tohno M."/>
            <person name="Tanizawa Y."/>
            <person name="Arita M."/>
        </authorList>
    </citation>
    <scope>NUCLEOTIDE SEQUENCE [LARGE SCALE GENOMIC DNA]</scope>
    <source>
        <strain evidence="3 4">IWT140</strain>
    </source>
</reference>
<gene>
    <name evidence="3" type="primary">degQ_2</name>
    <name evidence="3" type="ORF">IWT140_00814</name>
</gene>
<dbReference type="AlphaFoldDB" id="A0A1Z5IN88"/>
<dbReference type="Pfam" id="PF13180">
    <property type="entry name" value="PDZ_2"/>
    <property type="match status" value="1"/>
</dbReference>
<dbReference type="Gene3D" id="2.30.42.10">
    <property type="match status" value="1"/>
</dbReference>
<dbReference type="SMART" id="SM00228">
    <property type="entry name" value="PDZ"/>
    <property type="match status" value="1"/>
</dbReference>
<feature type="transmembrane region" description="Helical" evidence="1">
    <location>
        <begin position="141"/>
        <end position="161"/>
    </location>
</feature>
<feature type="transmembrane region" description="Helical" evidence="1">
    <location>
        <begin position="251"/>
        <end position="269"/>
    </location>
</feature>
<keyword evidence="1" id="KW-0812">Transmembrane</keyword>
<dbReference type="GO" id="GO:0006508">
    <property type="term" value="P:proteolysis"/>
    <property type="evidence" value="ECO:0007669"/>
    <property type="project" value="UniProtKB-KW"/>
</dbReference>
<evidence type="ECO:0000313" key="3">
    <source>
        <dbReference type="EMBL" id="GAX03213.1"/>
    </source>
</evidence>
<feature type="transmembrane region" description="Helical" evidence="1">
    <location>
        <begin position="57"/>
        <end position="77"/>
    </location>
</feature>
<keyword evidence="4" id="KW-1185">Reference proteome</keyword>
<keyword evidence="1" id="KW-1133">Transmembrane helix</keyword>
<dbReference type="InterPro" id="IPR001478">
    <property type="entry name" value="PDZ"/>
</dbReference>
<proteinExistence type="predicted"/>